<evidence type="ECO:0000313" key="2">
    <source>
        <dbReference type="EMBL" id="MDJ1506424.1"/>
    </source>
</evidence>
<feature type="transmembrane region" description="Helical" evidence="1">
    <location>
        <begin position="12"/>
        <end position="33"/>
    </location>
</feature>
<accession>A0AAE3RD84</accession>
<keyword evidence="1" id="KW-1133">Transmembrane helix</keyword>
<dbReference type="RefSeq" id="WP_314519352.1">
    <property type="nucleotide sequence ID" value="NZ_JASJOU010000022.1"/>
</dbReference>
<name>A0AAE3RD84_9BACT</name>
<feature type="transmembrane region" description="Helical" evidence="1">
    <location>
        <begin position="60"/>
        <end position="82"/>
    </location>
</feature>
<reference evidence="2" key="1">
    <citation type="submission" date="2023-05" db="EMBL/GenBank/DDBJ databases">
        <authorList>
            <person name="Zhang X."/>
        </authorList>
    </citation>
    <scope>NUCLEOTIDE SEQUENCE</scope>
    <source>
        <strain evidence="2">BD1B2-1</strain>
    </source>
</reference>
<feature type="transmembrane region" description="Helical" evidence="1">
    <location>
        <begin position="172"/>
        <end position="190"/>
    </location>
</feature>
<protein>
    <submittedName>
        <fullName evidence="2">DUF998 domain-containing protein</fullName>
    </submittedName>
</protein>
<organism evidence="2 3">
    <name type="scientific">Xanthocytophaga agilis</name>
    <dbReference type="NCBI Taxonomy" id="3048010"/>
    <lineage>
        <taxon>Bacteria</taxon>
        <taxon>Pseudomonadati</taxon>
        <taxon>Bacteroidota</taxon>
        <taxon>Cytophagia</taxon>
        <taxon>Cytophagales</taxon>
        <taxon>Rhodocytophagaceae</taxon>
        <taxon>Xanthocytophaga</taxon>
    </lineage>
</organism>
<dbReference type="InterPro" id="IPR009339">
    <property type="entry name" value="DUF998"/>
</dbReference>
<dbReference type="Pfam" id="PF06197">
    <property type="entry name" value="DUF998"/>
    <property type="match status" value="1"/>
</dbReference>
<evidence type="ECO:0000313" key="3">
    <source>
        <dbReference type="Proteomes" id="UP001232063"/>
    </source>
</evidence>
<feature type="transmembrane region" description="Helical" evidence="1">
    <location>
        <begin position="108"/>
        <end position="127"/>
    </location>
</feature>
<dbReference type="AlphaFoldDB" id="A0AAE3RD84"/>
<sequence length="244" mass="27995">MKQVLSNRDLISKALILCGILSSAWYVTMNIYVPTRYEGYNILDLTVSELSAIGSPTRPLWVGMAFIYILLFFAFGCGILAVERYSHSLNKHNYSLSKQNYSLSKQNHSLQIVGWLIIVYCIINVYWPPMHQRGVTPTLTDTLHIVWTVMTVIIMLILMFFGATAFGTRFRIYTFVSILLQIFFGFLTSIQAQNIVTNKPTPWMGMWERINIGIFMVWIIAFAIVVLKKERLLSSTPDWTISQS</sequence>
<evidence type="ECO:0000256" key="1">
    <source>
        <dbReference type="SAM" id="Phobius"/>
    </source>
</evidence>
<dbReference type="Proteomes" id="UP001232063">
    <property type="component" value="Unassembled WGS sequence"/>
</dbReference>
<keyword evidence="3" id="KW-1185">Reference proteome</keyword>
<comment type="caution">
    <text evidence="2">The sequence shown here is derived from an EMBL/GenBank/DDBJ whole genome shotgun (WGS) entry which is preliminary data.</text>
</comment>
<proteinExistence type="predicted"/>
<feature type="transmembrane region" description="Helical" evidence="1">
    <location>
        <begin position="147"/>
        <end position="165"/>
    </location>
</feature>
<gene>
    <name evidence="2" type="ORF">QNI22_37585</name>
</gene>
<dbReference type="EMBL" id="JASJOU010000022">
    <property type="protein sequence ID" value="MDJ1506424.1"/>
    <property type="molecule type" value="Genomic_DNA"/>
</dbReference>
<keyword evidence="1" id="KW-0472">Membrane</keyword>
<keyword evidence="1" id="KW-0812">Transmembrane</keyword>
<feature type="transmembrane region" description="Helical" evidence="1">
    <location>
        <begin position="210"/>
        <end position="227"/>
    </location>
</feature>